<organism evidence="13 14">
    <name type="scientific">Aggregatibacter segnis</name>
    <dbReference type="NCBI Taxonomy" id="739"/>
    <lineage>
        <taxon>Bacteria</taxon>
        <taxon>Pseudomonadati</taxon>
        <taxon>Pseudomonadota</taxon>
        <taxon>Gammaproteobacteria</taxon>
        <taxon>Pasteurellales</taxon>
        <taxon>Pasteurellaceae</taxon>
        <taxon>Aggregatibacter</taxon>
    </lineage>
</organism>
<accession>A0A8B2U2H4</accession>
<dbReference type="AlphaFoldDB" id="A0A8B2U2H4"/>
<keyword evidence="8 10" id="KW-1133">Transmembrane helix</keyword>
<dbReference type="InterPro" id="IPR027469">
    <property type="entry name" value="Cation_efflux_TMD_sf"/>
</dbReference>
<dbReference type="Pfam" id="PF16916">
    <property type="entry name" value="ZT_dimer"/>
    <property type="match status" value="1"/>
</dbReference>
<dbReference type="GO" id="GO:0015093">
    <property type="term" value="F:ferrous iron transmembrane transporter activity"/>
    <property type="evidence" value="ECO:0007669"/>
    <property type="project" value="TreeGrafter"/>
</dbReference>
<reference evidence="13 14" key="1">
    <citation type="submission" date="2018-05" db="EMBL/GenBank/DDBJ databases">
        <title>Draft Genome Sequences for a Diverse set of 7 Haemophilus Species.</title>
        <authorList>
            <person name="Nichols M."/>
            <person name="Topaz N."/>
            <person name="Wang X."/>
            <person name="Wang X."/>
            <person name="Boxrud D."/>
        </authorList>
    </citation>
    <scope>NUCLEOTIDE SEQUENCE [LARGE SCALE GENOMIC DNA]</scope>
    <source>
        <strain evidence="13 14">C2001002503</strain>
    </source>
</reference>
<evidence type="ECO:0000259" key="12">
    <source>
        <dbReference type="Pfam" id="PF16916"/>
    </source>
</evidence>
<evidence type="ECO:0000256" key="5">
    <source>
        <dbReference type="ARBA" id="ARBA00022496"/>
    </source>
</evidence>
<keyword evidence="7" id="KW-0862">Zinc</keyword>
<feature type="transmembrane region" description="Helical" evidence="10">
    <location>
        <begin position="82"/>
        <end position="103"/>
    </location>
</feature>
<comment type="similarity">
    <text evidence="2">Belongs to the cation diffusion facilitator (CDF) transporter (TC 2.A.4) family. FieF subfamily.</text>
</comment>
<evidence type="ECO:0000256" key="10">
    <source>
        <dbReference type="SAM" id="Phobius"/>
    </source>
</evidence>
<keyword evidence="7" id="KW-0864">Zinc transport</keyword>
<feature type="transmembrane region" description="Helical" evidence="10">
    <location>
        <begin position="39"/>
        <end position="61"/>
    </location>
</feature>
<evidence type="ECO:0000256" key="1">
    <source>
        <dbReference type="ARBA" id="ARBA00004141"/>
    </source>
</evidence>
<evidence type="ECO:0000256" key="9">
    <source>
        <dbReference type="ARBA" id="ARBA00023136"/>
    </source>
</evidence>
<evidence type="ECO:0000256" key="7">
    <source>
        <dbReference type="ARBA" id="ARBA00022906"/>
    </source>
</evidence>
<dbReference type="Pfam" id="PF01545">
    <property type="entry name" value="Cation_efflux"/>
    <property type="match status" value="1"/>
</dbReference>
<evidence type="ECO:0000256" key="6">
    <source>
        <dbReference type="ARBA" id="ARBA00022692"/>
    </source>
</evidence>
<comment type="caution">
    <text evidence="13">The sequence shown here is derived from an EMBL/GenBank/DDBJ whole genome shotgun (WGS) entry which is preliminary data.</text>
</comment>
<dbReference type="PANTHER" id="PTHR43840:SF41">
    <property type="entry name" value="CATION-EFFLUX PUMP FIEF"/>
    <property type="match status" value="1"/>
</dbReference>
<dbReference type="SUPFAM" id="SSF160240">
    <property type="entry name" value="Cation efflux protein cytoplasmic domain-like"/>
    <property type="match status" value="1"/>
</dbReference>
<dbReference type="InterPro" id="IPR027470">
    <property type="entry name" value="Cation_efflux_CTD"/>
</dbReference>
<keyword evidence="5" id="KW-0408">Iron</keyword>
<evidence type="ECO:0000313" key="14">
    <source>
        <dbReference type="Proteomes" id="UP000253998"/>
    </source>
</evidence>
<dbReference type="SUPFAM" id="SSF161111">
    <property type="entry name" value="Cation efflux protein transmembrane domain-like"/>
    <property type="match status" value="1"/>
</dbReference>
<dbReference type="Proteomes" id="UP000253998">
    <property type="component" value="Unassembled WGS sequence"/>
</dbReference>
<dbReference type="RefSeq" id="WP_111295290.1">
    <property type="nucleotide sequence ID" value="NZ_CAUTCU010000003.1"/>
</dbReference>
<evidence type="ECO:0000256" key="2">
    <source>
        <dbReference type="ARBA" id="ARBA00010212"/>
    </source>
</evidence>
<name>A0A8B2U2H4_9PAST</name>
<keyword evidence="9 10" id="KW-0472">Membrane</keyword>
<dbReference type="NCBIfam" id="TIGR01297">
    <property type="entry name" value="CDF"/>
    <property type="match status" value="1"/>
</dbReference>
<dbReference type="Gene3D" id="1.20.1510.10">
    <property type="entry name" value="Cation efflux protein transmembrane domain"/>
    <property type="match status" value="1"/>
</dbReference>
<feature type="transmembrane region" description="Helical" evidence="10">
    <location>
        <begin position="183"/>
        <end position="200"/>
    </location>
</feature>
<keyword evidence="4" id="KW-1003">Cell membrane</keyword>
<dbReference type="InterPro" id="IPR036837">
    <property type="entry name" value="Cation_efflux_CTD_sf"/>
</dbReference>
<feature type="domain" description="Cation efflux protein transmembrane" evidence="11">
    <location>
        <begin position="16"/>
        <end position="207"/>
    </location>
</feature>
<dbReference type="GO" id="GO:0015341">
    <property type="term" value="F:zinc efflux antiporter activity"/>
    <property type="evidence" value="ECO:0007669"/>
    <property type="project" value="TreeGrafter"/>
</dbReference>
<keyword evidence="5" id="KW-0410">Iron transport</keyword>
<dbReference type="Gene3D" id="3.30.70.1350">
    <property type="entry name" value="Cation efflux protein, cytoplasmic domain"/>
    <property type="match status" value="1"/>
</dbReference>
<sequence length="306" mass="34270">MPASEYSAQVKKAAHFSIITALVLIIVKGIAWWQTGSVSMLASITDSMLDLLASFMSMLILRFALMPADHNHSFGHGKAESLASLVQSAFISGSAIFLLLQGIHRFNSPQPLNNTILGMLVTVFSIFATLLLVWYQGRVIEQTDSPAIKADRLHYQTDLLMNFAILISLGLSVHGMLWADAVFAILISLYILLNAAKMLFSSTQLLLDQMLPPEEIEQINSVLNQEIAQDPRILGFHALRTRRSGAIRFIQFHLELADELSFIEAHDITEHLETRLKTTFPHSDIVIHPEPTFVVQQEMQHIKKML</sequence>
<feature type="transmembrane region" description="Helical" evidence="10">
    <location>
        <begin position="159"/>
        <end position="177"/>
    </location>
</feature>
<dbReference type="EMBL" id="QEPM01000002">
    <property type="protein sequence ID" value="RDE71728.1"/>
    <property type="molecule type" value="Genomic_DNA"/>
</dbReference>
<evidence type="ECO:0000256" key="3">
    <source>
        <dbReference type="ARBA" id="ARBA00022448"/>
    </source>
</evidence>
<dbReference type="GO" id="GO:0006882">
    <property type="term" value="P:intracellular zinc ion homeostasis"/>
    <property type="evidence" value="ECO:0007669"/>
    <property type="project" value="TreeGrafter"/>
</dbReference>
<dbReference type="PANTHER" id="PTHR43840">
    <property type="entry name" value="MITOCHONDRIAL METAL TRANSPORTER 1-RELATED"/>
    <property type="match status" value="1"/>
</dbReference>
<keyword evidence="3" id="KW-0813">Transport</keyword>
<dbReference type="InterPro" id="IPR002524">
    <property type="entry name" value="Cation_efflux"/>
</dbReference>
<dbReference type="GO" id="GO:0015086">
    <property type="term" value="F:cadmium ion transmembrane transporter activity"/>
    <property type="evidence" value="ECO:0007669"/>
    <property type="project" value="TreeGrafter"/>
</dbReference>
<keyword evidence="6 10" id="KW-0812">Transmembrane</keyword>
<evidence type="ECO:0000313" key="13">
    <source>
        <dbReference type="EMBL" id="RDE71728.1"/>
    </source>
</evidence>
<evidence type="ECO:0000256" key="4">
    <source>
        <dbReference type="ARBA" id="ARBA00022475"/>
    </source>
</evidence>
<feature type="transmembrane region" description="Helical" evidence="10">
    <location>
        <begin position="12"/>
        <end position="33"/>
    </location>
</feature>
<evidence type="ECO:0000256" key="8">
    <source>
        <dbReference type="ARBA" id="ARBA00022989"/>
    </source>
</evidence>
<dbReference type="FunFam" id="1.20.1510.10:FF:000001">
    <property type="entry name" value="Ferrous-iron efflux pump FieF"/>
    <property type="match status" value="1"/>
</dbReference>
<keyword evidence="7" id="KW-0406">Ion transport</keyword>
<dbReference type="InterPro" id="IPR058533">
    <property type="entry name" value="Cation_efflux_TM"/>
</dbReference>
<dbReference type="InterPro" id="IPR050291">
    <property type="entry name" value="CDF_Transporter"/>
</dbReference>
<evidence type="ECO:0000259" key="11">
    <source>
        <dbReference type="Pfam" id="PF01545"/>
    </source>
</evidence>
<comment type="subcellular location">
    <subcellularLocation>
        <location evidence="1">Membrane</location>
        <topology evidence="1">Multi-pass membrane protein</topology>
    </subcellularLocation>
</comment>
<feature type="domain" description="Cation efflux protein cytoplasmic" evidence="12">
    <location>
        <begin position="211"/>
        <end position="291"/>
    </location>
</feature>
<gene>
    <name evidence="13" type="ORF">DPV83_03980</name>
</gene>
<dbReference type="GO" id="GO:0005886">
    <property type="term" value="C:plasma membrane"/>
    <property type="evidence" value="ECO:0007669"/>
    <property type="project" value="TreeGrafter"/>
</dbReference>
<proteinExistence type="inferred from homology"/>
<feature type="transmembrane region" description="Helical" evidence="10">
    <location>
        <begin position="115"/>
        <end position="135"/>
    </location>
</feature>
<protein>
    <submittedName>
        <fullName evidence="13">Cation diffusion facilitator family transporter</fullName>
    </submittedName>
</protein>